<feature type="region of interest" description="Disordered" evidence="1">
    <location>
        <begin position="209"/>
        <end position="237"/>
    </location>
</feature>
<dbReference type="EMBL" id="GL385398">
    <property type="protein sequence ID" value="EJT74206.1"/>
    <property type="molecule type" value="Genomic_DNA"/>
</dbReference>
<dbReference type="Proteomes" id="UP000006039">
    <property type="component" value="Unassembled WGS sequence"/>
</dbReference>
<dbReference type="AlphaFoldDB" id="J3P3G4"/>
<reference evidence="4" key="4">
    <citation type="journal article" date="2015" name="G3 (Bethesda)">
        <title>Genome sequences of three phytopathogenic species of the Magnaporthaceae family of fungi.</title>
        <authorList>
            <person name="Okagaki L.H."/>
            <person name="Nunes C.C."/>
            <person name="Sailsbery J."/>
            <person name="Clay B."/>
            <person name="Brown D."/>
            <person name="John T."/>
            <person name="Oh Y."/>
            <person name="Young N."/>
            <person name="Fitzgerald M."/>
            <person name="Haas B.J."/>
            <person name="Zeng Q."/>
            <person name="Young S."/>
            <person name="Adiconis X."/>
            <person name="Fan L."/>
            <person name="Levin J.Z."/>
            <person name="Mitchell T.K."/>
            <person name="Okubara P.A."/>
            <person name="Farman M.L."/>
            <person name="Kohn L.M."/>
            <person name="Birren B."/>
            <person name="Ma L.-J."/>
            <person name="Dean R.A."/>
        </authorList>
    </citation>
    <scope>NUCLEOTIDE SEQUENCE</scope>
    <source>
        <strain evidence="4">R3-111a-1</strain>
    </source>
</reference>
<dbReference type="VEuPathDB" id="FungiDB:GGTG_08050"/>
<dbReference type="eggNOG" id="ENOG502RM58">
    <property type="taxonomic scope" value="Eukaryota"/>
</dbReference>
<sequence>MRGTALSLALFGLALAAPTTEQPIESRQKGGIIKIGEPGSGGMKPSQPGDDCNKQIWDQTGYCVILGPVITPSATTKSRRDDINLGGDKNADLKAAIKQAQLELQALQAKKNPTRADKKRIEALQYFIEKTSGVIKIVPPSGGGSTVLLPGRMAIKRDGGGKSGSSPCLIDLEKYAKELQEFLLSFPPWERARIWAQLIQGVCGIQTGPILPDPTTPGGPIKPDPVTSGAPLKPGKV</sequence>
<evidence type="ECO:0000313" key="4">
    <source>
        <dbReference type="EnsemblFungi" id="EJT74206"/>
    </source>
</evidence>
<keyword evidence="2" id="KW-0732">Signal</keyword>
<protein>
    <submittedName>
        <fullName evidence="3 4">Uncharacterized protein</fullName>
    </submittedName>
</protein>
<evidence type="ECO:0000313" key="3">
    <source>
        <dbReference type="EMBL" id="EJT74206.1"/>
    </source>
</evidence>
<evidence type="ECO:0000256" key="2">
    <source>
        <dbReference type="SAM" id="SignalP"/>
    </source>
</evidence>
<feature type="compositionally biased region" description="Pro residues" evidence="1">
    <location>
        <begin position="211"/>
        <end position="223"/>
    </location>
</feature>
<dbReference type="EnsemblFungi" id="EJT74206">
    <property type="protein sequence ID" value="EJT74206"/>
    <property type="gene ID" value="GGTG_08050"/>
</dbReference>
<name>J3P3G4_GAET3</name>
<reference evidence="4" key="5">
    <citation type="submission" date="2018-04" db="UniProtKB">
        <authorList>
            <consortium name="EnsemblFungi"/>
        </authorList>
    </citation>
    <scope>IDENTIFICATION</scope>
    <source>
        <strain evidence="4">R3-111a-1</strain>
    </source>
</reference>
<reference evidence="3" key="2">
    <citation type="submission" date="2010-07" db="EMBL/GenBank/DDBJ databases">
        <authorList>
            <consortium name="The Broad Institute Genome Sequencing Platform"/>
            <consortium name="Broad Institute Genome Sequencing Center for Infectious Disease"/>
            <person name="Ma L.-J."/>
            <person name="Dead R."/>
            <person name="Young S."/>
            <person name="Zeng Q."/>
            <person name="Koehrsen M."/>
            <person name="Alvarado L."/>
            <person name="Berlin A."/>
            <person name="Chapman S.B."/>
            <person name="Chen Z."/>
            <person name="Freedman E."/>
            <person name="Gellesch M."/>
            <person name="Goldberg J."/>
            <person name="Griggs A."/>
            <person name="Gujja S."/>
            <person name="Heilman E.R."/>
            <person name="Heiman D."/>
            <person name="Hepburn T."/>
            <person name="Howarth C."/>
            <person name="Jen D."/>
            <person name="Larson L."/>
            <person name="Mehta T."/>
            <person name="Neiman D."/>
            <person name="Pearson M."/>
            <person name="Roberts A."/>
            <person name="Saif S."/>
            <person name="Shea T."/>
            <person name="Shenoy N."/>
            <person name="Sisk P."/>
            <person name="Stolte C."/>
            <person name="Sykes S."/>
            <person name="Walk T."/>
            <person name="White J."/>
            <person name="Yandava C."/>
            <person name="Haas B."/>
            <person name="Nusbaum C."/>
            <person name="Birren B."/>
        </authorList>
    </citation>
    <scope>NUCLEOTIDE SEQUENCE</scope>
    <source>
        <strain evidence="3">R3-111a-1</strain>
    </source>
</reference>
<dbReference type="HOGENOM" id="CLU_1230162_0_0_1"/>
<evidence type="ECO:0000313" key="5">
    <source>
        <dbReference type="Proteomes" id="UP000006039"/>
    </source>
</evidence>
<organism evidence="3">
    <name type="scientific">Gaeumannomyces tritici (strain R3-111a-1)</name>
    <name type="common">Wheat and barley take-all root rot fungus</name>
    <name type="synonym">Gaeumannomyces graminis var. tritici</name>
    <dbReference type="NCBI Taxonomy" id="644352"/>
    <lineage>
        <taxon>Eukaryota</taxon>
        <taxon>Fungi</taxon>
        <taxon>Dikarya</taxon>
        <taxon>Ascomycota</taxon>
        <taxon>Pezizomycotina</taxon>
        <taxon>Sordariomycetes</taxon>
        <taxon>Sordariomycetidae</taxon>
        <taxon>Magnaporthales</taxon>
        <taxon>Magnaporthaceae</taxon>
        <taxon>Gaeumannomyces</taxon>
    </lineage>
</organism>
<proteinExistence type="predicted"/>
<reference evidence="3" key="3">
    <citation type="submission" date="2010-09" db="EMBL/GenBank/DDBJ databases">
        <title>Annotation of Gaeumannomyces graminis var. tritici R3-111a-1.</title>
        <authorList>
            <consortium name="The Broad Institute Genome Sequencing Platform"/>
            <person name="Ma L.-J."/>
            <person name="Dead R."/>
            <person name="Young S.K."/>
            <person name="Zeng Q."/>
            <person name="Gargeya S."/>
            <person name="Fitzgerald M."/>
            <person name="Haas B."/>
            <person name="Abouelleil A."/>
            <person name="Alvarado L."/>
            <person name="Arachchi H.M."/>
            <person name="Berlin A."/>
            <person name="Brown A."/>
            <person name="Chapman S.B."/>
            <person name="Chen Z."/>
            <person name="Dunbar C."/>
            <person name="Freedman E."/>
            <person name="Gearin G."/>
            <person name="Gellesch M."/>
            <person name="Goldberg J."/>
            <person name="Griggs A."/>
            <person name="Gujja S."/>
            <person name="Heiman D."/>
            <person name="Howarth C."/>
            <person name="Larson L."/>
            <person name="Lui A."/>
            <person name="MacDonald P.J.P."/>
            <person name="Mehta T."/>
            <person name="Montmayeur A."/>
            <person name="Murphy C."/>
            <person name="Neiman D."/>
            <person name="Pearson M."/>
            <person name="Priest M."/>
            <person name="Roberts A."/>
            <person name="Saif S."/>
            <person name="Shea T."/>
            <person name="Shenoy N."/>
            <person name="Sisk P."/>
            <person name="Stolte C."/>
            <person name="Sykes S."/>
            <person name="Yandava C."/>
            <person name="Wortman J."/>
            <person name="Nusbaum C."/>
            <person name="Birren B."/>
        </authorList>
    </citation>
    <scope>NUCLEOTIDE SEQUENCE</scope>
    <source>
        <strain evidence="3">R3-111a-1</strain>
    </source>
</reference>
<gene>
    <name evidence="4" type="primary">20348508</name>
    <name evidence="3" type="ORF">GGTG_08050</name>
</gene>
<evidence type="ECO:0000256" key="1">
    <source>
        <dbReference type="SAM" id="MobiDB-lite"/>
    </source>
</evidence>
<dbReference type="STRING" id="644352.J3P3G4"/>
<dbReference type="RefSeq" id="XP_009224150.1">
    <property type="nucleotide sequence ID" value="XM_009225886.1"/>
</dbReference>
<dbReference type="OrthoDB" id="5185152at2759"/>
<feature type="signal peptide" evidence="2">
    <location>
        <begin position="1"/>
        <end position="16"/>
    </location>
</feature>
<accession>J3P3G4</accession>
<feature type="chain" id="PRO_5015094876" evidence="2">
    <location>
        <begin position="17"/>
        <end position="237"/>
    </location>
</feature>
<reference evidence="5" key="1">
    <citation type="submission" date="2010-07" db="EMBL/GenBank/DDBJ databases">
        <title>The genome sequence of Gaeumannomyces graminis var. tritici strain R3-111a-1.</title>
        <authorList>
            <consortium name="The Broad Institute Genome Sequencing Platform"/>
            <person name="Ma L.-J."/>
            <person name="Dead R."/>
            <person name="Young S."/>
            <person name="Zeng Q."/>
            <person name="Koehrsen M."/>
            <person name="Alvarado L."/>
            <person name="Berlin A."/>
            <person name="Chapman S.B."/>
            <person name="Chen Z."/>
            <person name="Freedman E."/>
            <person name="Gellesch M."/>
            <person name="Goldberg J."/>
            <person name="Griggs A."/>
            <person name="Gujja S."/>
            <person name="Heilman E.R."/>
            <person name="Heiman D."/>
            <person name="Hepburn T."/>
            <person name="Howarth C."/>
            <person name="Jen D."/>
            <person name="Larson L."/>
            <person name="Mehta T."/>
            <person name="Neiman D."/>
            <person name="Pearson M."/>
            <person name="Roberts A."/>
            <person name="Saif S."/>
            <person name="Shea T."/>
            <person name="Shenoy N."/>
            <person name="Sisk P."/>
            <person name="Stolte C."/>
            <person name="Sykes S."/>
            <person name="Walk T."/>
            <person name="White J."/>
            <person name="Yandava C."/>
            <person name="Haas B."/>
            <person name="Nusbaum C."/>
            <person name="Birren B."/>
        </authorList>
    </citation>
    <scope>NUCLEOTIDE SEQUENCE [LARGE SCALE GENOMIC DNA]</scope>
    <source>
        <strain evidence="5">R3-111a-1</strain>
    </source>
</reference>
<dbReference type="GeneID" id="20348508"/>
<keyword evidence="5" id="KW-1185">Reference proteome</keyword>